<reference evidence="1 2" key="1">
    <citation type="submission" date="2018-05" db="EMBL/GenBank/DDBJ databases">
        <title>Streptomyces venezuelae.</title>
        <authorList>
            <person name="Kim W."/>
            <person name="Lee N."/>
            <person name="Cho B.-K."/>
        </authorList>
    </citation>
    <scope>NUCLEOTIDE SEQUENCE [LARGE SCALE GENOMIC DNA]</scope>
    <source>
        <strain evidence="1 2">ATCC 14584</strain>
    </source>
</reference>
<organism evidence="1 2">
    <name type="scientific">Streptomyces venezuelae</name>
    <dbReference type="NCBI Taxonomy" id="54571"/>
    <lineage>
        <taxon>Bacteria</taxon>
        <taxon>Bacillati</taxon>
        <taxon>Actinomycetota</taxon>
        <taxon>Actinomycetes</taxon>
        <taxon>Kitasatosporales</taxon>
        <taxon>Streptomycetaceae</taxon>
        <taxon>Streptomyces</taxon>
    </lineage>
</organism>
<name>A0A5P2BPS0_STRVZ</name>
<gene>
    <name evidence="1" type="ORF">DEJ48_02795</name>
</gene>
<protein>
    <submittedName>
        <fullName evidence="1">Uncharacterized protein</fullName>
    </submittedName>
</protein>
<evidence type="ECO:0000313" key="1">
    <source>
        <dbReference type="EMBL" id="QES32472.1"/>
    </source>
</evidence>
<dbReference type="OrthoDB" id="4547498at2"/>
<dbReference type="RefSeq" id="WP_150214137.1">
    <property type="nucleotide sequence ID" value="NZ_CP029192.1"/>
</dbReference>
<dbReference type="EMBL" id="CP029192">
    <property type="protein sequence ID" value="QES32472.1"/>
    <property type="molecule type" value="Genomic_DNA"/>
</dbReference>
<dbReference type="AlphaFoldDB" id="A0A5P2BPS0"/>
<proteinExistence type="predicted"/>
<sequence>MDGARVFREAWITAVKTHHPGEPEASFVAPWAETPEWEREAAGAVYEQIVQFVTVSDGATLWLTKEEKSRFVDIAWTAQLYKYFGAPEPADVLDYDDLPPWQREMYTDIFEVIEH</sequence>
<accession>A0A5P2BPS0</accession>
<evidence type="ECO:0000313" key="2">
    <source>
        <dbReference type="Proteomes" id="UP000322927"/>
    </source>
</evidence>
<dbReference type="Proteomes" id="UP000322927">
    <property type="component" value="Chromosome"/>
</dbReference>